<gene>
    <name evidence="2" type="ORF">QFZ56_004056</name>
</gene>
<sequence length="627" mass="62296">MREGTMPGTVLLLAASPRGKGCLVDAASVLPVLAAVPPPVLAGADTANVVELADPLEPQAVLTRLRAAAAAPGPLTLFVAGQLQLDRRQRLPHLALARTTPSTVRYTGFPWHWFREELRLRAAGSTTAVLDLRADPETWQWLRANPLDCGPATAVYGRIAPPPGRREVAAPTYMKAVATILRSGGRPAVERLHQAALTRIAGDGEVGDLVLSGSASPVTPVTPVFPVTPAFPGGPVAPVAPEGGARPASFVVPSASGFPTGAAVPVGPRVPAGSAVPVAPVASVITAGSGAPAAPAVPVGPGAPGLPVGSAAPAVSGTPVGSAAPAVSGTPADSAAANASAGPAAHPVPDVSASASGTPADPAGPAVSASVVPAPARSAYAGPAAPAVPAVAPAPPAVSPAPASAIAPASVAHVGHATPATSSTLRPRIPSPASGGEGEPRGGRERRDLDPHAAISTAVRSGRHADADVLAAGLEQAAAASYGPGSEEALHWAEVRADLAMFAGDAERSCRTWMTVAFARLDAGQPVDAPAVEAAADRAHHQWGRIPDVARARALGRAIAELRARVPGPARGCAGPCPAAVAAAADVPGVNRFSPGPGVSGGRPCTAGPSTGAEPCRWWRPGPRWRR</sequence>
<keyword evidence="3" id="KW-1185">Reference proteome</keyword>
<dbReference type="EMBL" id="JAUSYA010000001">
    <property type="protein sequence ID" value="MDQ0685093.1"/>
    <property type="molecule type" value="Genomic_DNA"/>
</dbReference>
<evidence type="ECO:0000256" key="1">
    <source>
        <dbReference type="SAM" id="MobiDB-lite"/>
    </source>
</evidence>
<feature type="region of interest" description="Disordered" evidence="1">
    <location>
        <begin position="415"/>
        <end position="451"/>
    </location>
</feature>
<feature type="compositionally biased region" description="Low complexity" evidence="1">
    <location>
        <begin position="331"/>
        <end position="345"/>
    </location>
</feature>
<evidence type="ECO:0000313" key="2">
    <source>
        <dbReference type="EMBL" id="MDQ0685093.1"/>
    </source>
</evidence>
<feature type="region of interest" description="Disordered" evidence="1">
    <location>
        <begin position="315"/>
        <end position="369"/>
    </location>
</feature>
<feature type="region of interest" description="Disordered" evidence="1">
    <location>
        <begin position="595"/>
        <end position="627"/>
    </location>
</feature>
<reference evidence="2 3" key="1">
    <citation type="submission" date="2023-07" db="EMBL/GenBank/DDBJ databases">
        <title>Comparative genomics of wheat-associated soil bacteria to identify genetic determinants of phenazine resistance.</title>
        <authorList>
            <person name="Mouncey N."/>
        </authorList>
    </citation>
    <scope>NUCLEOTIDE SEQUENCE [LARGE SCALE GENOMIC DNA]</scope>
    <source>
        <strain evidence="2 3">W4I19-2</strain>
    </source>
</reference>
<name>A0ABU0Q5L7_STRAH</name>
<accession>A0ABU0Q5L7</accession>
<organism evidence="2 3">
    <name type="scientific">Streptomyces achromogenes</name>
    <dbReference type="NCBI Taxonomy" id="67255"/>
    <lineage>
        <taxon>Bacteria</taxon>
        <taxon>Bacillati</taxon>
        <taxon>Actinomycetota</taxon>
        <taxon>Actinomycetes</taxon>
        <taxon>Kitasatosporales</taxon>
        <taxon>Streptomycetaceae</taxon>
        <taxon>Streptomyces</taxon>
    </lineage>
</organism>
<evidence type="ECO:0000313" key="3">
    <source>
        <dbReference type="Proteomes" id="UP001243364"/>
    </source>
</evidence>
<dbReference type="Proteomes" id="UP001243364">
    <property type="component" value="Unassembled WGS sequence"/>
</dbReference>
<feature type="compositionally biased region" description="Basic and acidic residues" evidence="1">
    <location>
        <begin position="438"/>
        <end position="451"/>
    </location>
</feature>
<comment type="caution">
    <text evidence="2">The sequence shown here is derived from an EMBL/GenBank/DDBJ whole genome shotgun (WGS) entry which is preliminary data.</text>
</comment>
<feature type="compositionally biased region" description="Low complexity" evidence="1">
    <location>
        <begin position="359"/>
        <end position="369"/>
    </location>
</feature>
<proteinExistence type="predicted"/>
<protein>
    <submittedName>
        <fullName evidence="2">Uncharacterized protein</fullName>
    </submittedName>
</protein>
<feature type="compositionally biased region" description="Low complexity" evidence="1">
    <location>
        <begin position="615"/>
        <end position="627"/>
    </location>
</feature>